<name>A0A401LFG8_9FIRM</name>
<comment type="caution">
    <text evidence="4">The sequence shown here is derived from an EMBL/GenBank/DDBJ whole genome shotgun (WGS) entry which is preliminary data.</text>
</comment>
<dbReference type="SUPFAM" id="SSF46689">
    <property type="entry name" value="Homeodomain-like"/>
    <property type="match status" value="1"/>
</dbReference>
<accession>A0A401LFG8</accession>
<evidence type="ECO:0000259" key="3">
    <source>
        <dbReference type="PROSITE" id="PS50977"/>
    </source>
</evidence>
<feature type="DNA-binding region" description="H-T-H motif" evidence="2">
    <location>
        <begin position="24"/>
        <end position="43"/>
    </location>
</feature>
<evidence type="ECO:0000313" key="5">
    <source>
        <dbReference type="Proteomes" id="UP000287361"/>
    </source>
</evidence>
<dbReference type="InterPro" id="IPR050624">
    <property type="entry name" value="HTH-type_Tx_Regulator"/>
</dbReference>
<dbReference type="GO" id="GO:0003677">
    <property type="term" value="F:DNA binding"/>
    <property type="evidence" value="ECO:0007669"/>
    <property type="project" value="UniProtKB-UniRule"/>
</dbReference>
<reference evidence="4 5" key="1">
    <citation type="submission" date="2018-10" db="EMBL/GenBank/DDBJ databases">
        <title>Draft Genome Sequence of Anaerotignum sp. KCTC 15736.</title>
        <authorList>
            <person name="Choi S.H."/>
            <person name="Kim J.S."/>
            <person name="Kang S.W."/>
            <person name="Lee J.S."/>
            <person name="Park S.H."/>
        </authorList>
    </citation>
    <scope>NUCLEOTIDE SEQUENCE [LARGE SCALE GENOMIC DNA]</scope>
    <source>
        <strain evidence="4 5">KCTC 15736</strain>
    </source>
</reference>
<dbReference type="PANTHER" id="PTHR43479">
    <property type="entry name" value="ACREF/ENVCD OPERON REPRESSOR-RELATED"/>
    <property type="match status" value="1"/>
</dbReference>
<dbReference type="PROSITE" id="PS50977">
    <property type="entry name" value="HTH_TETR_2"/>
    <property type="match status" value="1"/>
</dbReference>
<dbReference type="Gene3D" id="1.10.357.10">
    <property type="entry name" value="Tetracycline Repressor, domain 2"/>
    <property type="match status" value="1"/>
</dbReference>
<evidence type="ECO:0000313" key="4">
    <source>
        <dbReference type="EMBL" id="GCB30309.1"/>
    </source>
</evidence>
<dbReference type="AlphaFoldDB" id="A0A401LFG8"/>
<dbReference type="PANTHER" id="PTHR43479:SF11">
    <property type="entry name" value="ACREF_ENVCD OPERON REPRESSOR-RELATED"/>
    <property type="match status" value="1"/>
</dbReference>
<dbReference type="OrthoDB" id="9812484at2"/>
<dbReference type="InterPro" id="IPR036271">
    <property type="entry name" value="Tet_transcr_reg_TetR-rel_C_sf"/>
</dbReference>
<dbReference type="InterPro" id="IPR001647">
    <property type="entry name" value="HTH_TetR"/>
</dbReference>
<sequence>MKTENEILEIAFLLFLEKGFSEVSTNELIRAAGLTKGGFYYSFKSRDDLDQQVVEKYIRPFFSRQTEEMQQAWEKSRAETPTAELLWKGFFLPQRFANYQKKIGKKIAFRNFYFLLYEGMKKFPEVEEYFKEFNKKKSRLLYGILERGQKRGEILKSIDLENYVTMILAMQDGILALRVLDETIDEEEKYTKIQYQMWKEISTAKMQNYEDGGVTSAVS</sequence>
<gene>
    <name evidence="4" type="ORF">KGMB03357_19700</name>
</gene>
<organism evidence="4 5">
    <name type="scientific">Anaerotignum faecicola</name>
    <dbReference type="NCBI Taxonomy" id="2358141"/>
    <lineage>
        <taxon>Bacteria</taxon>
        <taxon>Bacillati</taxon>
        <taxon>Bacillota</taxon>
        <taxon>Clostridia</taxon>
        <taxon>Lachnospirales</taxon>
        <taxon>Anaerotignaceae</taxon>
        <taxon>Anaerotignum</taxon>
    </lineage>
</organism>
<keyword evidence="1 2" id="KW-0238">DNA-binding</keyword>
<proteinExistence type="predicted"/>
<protein>
    <submittedName>
        <fullName evidence="4">TetR family transcriptional regulator</fullName>
    </submittedName>
</protein>
<dbReference type="SUPFAM" id="SSF48498">
    <property type="entry name" value="Tetracyclin repressor-like, C-terminal domain"/>
    <property type="match status" value="1"/>
</dbReference>
<dbReference type="EMBL" id="BHVZ01000014">
    <property type="protein sequence ID" value="GCB30309.1"/>
    <property type="molecule type" value="Genomic_DNA"/>
</dbReference>
<dbReference type="Pfam" id="PF00440">
    <property type="entry name" value="TetR_N"/>
    <property type="match status" value="1"/>
</dbReference>
<keyword evidence="5" id="KW-1185">Reference proteome</keyword>
<feature type="domain" description="HTH tetR-type" evidence="3">
    <location>
        <begin position="1"/>
        <end position="61"/>
    </location>
</feature>
<dbReference type="PRINTS" id="PR00455">
    <property type="entry name" value="HTHTETR"/>
</dbReference>
<dbReference type="InterPro" id="IPR009057">
    <property type="entry name" value="Homeodomain-like_sf"/>
</dbReference>
<evidence type="ECO:0000256" key="1">
    <source>
        <dbReference type="ARBA" id="ARBA00023125"/>
    </source>
</evidence>
<dbReference type="Proteomes" id="UP000287361">
    <property type="component" value="Unassembled WGS sequence"/>
</dbReference>
<evidence type="ECO:0000256" key="2">
    <source>
        <dbReference type="PROSITE-ProRule" id="PRU00335"/>
    </source>
</evidence>